<keyword evidence="1" id="KW-0812">Transmembrane</keyword>
<accession>A0A0A1UFE4</accession>
<reference evidence="2 3" key="1">
    <citation type="submission" date="2012-10" db="EMBL/GenBank/DDBJ databases">
        <authorList>
            <person name="Zafar N."/>
            <person name="Inman J."/>
            <person name="Hall N."/>
            <person name="Lorenzi H."/>
            <person name="Caler E."/>
        </authorList>
    </citation>
    <scope>NUCLEOTIDE SEQUENCE [LARGE SCALE GENOMIC DNA]</scope>
    <source>
        <strain evidence="2 3">IP1</strain>
    </source>
</reference>
<evidence type="ECO:0000313" key="2">
    <source>
        <dbReference type="EMBL" id="ELP95369.1"/>
    </source>
</evidence>
<keyword evidence="1" id="KW-0472">Membrane</keyword>
<feature type="transmembrane region" description="Helical" evidence="1">
    <location>
        <begin position="87"/>
        <end position="110"/>
    </location>
</feature>
<feature type="transmembrane region" description="Helical" evidence="1">
    <location>
        <begin position="52"/>
        <end position="75"/>
    </location>
</feature>
<evidence type="ECO:0000313" key="3">
    <source>
        <dbReference type="Proteomes" id="UP000014680"/>
    </source>
</evidence>
<keyword evidence="1" id="KW-1133">Transmembrane helix</keyword>
<dbReference type="KEGG" id="eiv:EIN_412480"/>
<dbReference type="VEuPathDB" id="AmoebaDB:EIN_412480"/>
<evidence type="ECO:0000256" key="1">
    <source>
        <dbReference type="SAM" id="Phobius"/>
    </source>
</evidence>
<sequence length="167" mass="18452">MDAFNFFFCAMFNRVPVLIFTFLLIVLPILGLSKVVNLSDFDPSFQQWTGAFSVHLIVGGLVLIFIVLFLLGYFLNGYLPELSIIAFNVGLIIVCITGVVLSIIIIPIAATIKFDITIPDQVIALEKNNQKKLTRSMGVALRLKDMRALGANANIPCIIQQAYITSQ</sequence>
<feature type="transmembrane region" description="Helical" evidence="1">
    <location>
        <begin position="12"/>
        <end position="32"/>
    </location>
</feature>
<proteinExistence type="predicted"/>
<keyword evidence="3" id="KW-1185">Reference proteome</keyword>
<organism evidence="2 3">
    <name type="scientific">Entamoeba invadens IP1</name>
    <dbReference type="NCBI Taxonomy" id="370355"/>
    <lineage>
        <taxon>Eukaryota</taxon>
        <taxon>Amoebozoa</taxon>
        <taxon>Evosea</taxon>
        <taxon>Archamoebae</taxon>
        <taxon>Mastigamoebida</taxon>
        <taxon>Entamoebidae</taxon>
        <taxon>Entamoeba</taxon>
    </lineage>
</organism>
<name>A0A0A1UFE4_ENTIV</name>
<dbReference type="AlphaFoldDB" id="A0A0A1UFE4"/>
<dbReference type="RefSeq" id="XP_004262140.1">
    <property type="nucleotide sequence ID" value="XM_004262092.1"/>
</dbReference>
<gene>
    <name evidence="2" type="ORF">EIN_412480</name>
</gene>
<dbReference type="EMBL" id="KB206128">
    <property type="protein sequence ID" value="ELP95369.1"/>
    <property type="molecule type" value="Genomic_DNA"/>
</dbReference>
<protein>
    <submittedName>
        <fullName evidence="2">Uncharacterized protein</fullName>
    </submittedName>
</protein>
<dbReference type="Proteomes" id="UP000014680">
    <property type="component" value="Unassembled WGS sequence"/>
</dbReference>
<dbReference type="GeneID" id="14894354"/>